<gene>
    <name evidence="1" type="ORF">MNBD_BACTEROID01-541</name>
</gene>
<dbReference type="SUPFAM" id="SSF51126">
    <property type="entry name" value="Pectin lyase-like"/>
    <property type="match status" value="1"/>
</dbReference>
<dbReference type="InterPro" id="IPR011050">
    <property type="entry name" value="Pectin_lyase_fold/virulence"/>
</dbReference>
<proteinExistence type="predicted"/>
<evidence type="ECO:0008006" key="2">
    <source>
        <dbReference type="Google" id="ProtNLM"/>
    </source>
</evidence>
<reference evidence="1" key="1">
    <citation type="submission" date="2018-06" db="EMBL/GenBank/DDBJ databases">
        <authorList>
            <person name="Zhirakovskaya E."/>
        </authorList>
    </citation>
    <scope>NUCLEOTIDE SEQUENCE</scope>
</reference>
<protein>
    <recommendedName>
        <fullName evidence="2">Right handed beta helix domain-containing protein</fullName>
    </recommendedName>
</protein>
<dbReference type="EMBL" id="UOEP01000009">
    <property type="protein sequence ID" value="VAW12763.1"/>
    <property type="molecule type" value="Genomic_DNA"/>
</dbReference>
<dbReference type="AlphaFoldDB" id="A0A3B0T9M0"/>
<sequence>MNQIKYILPLVMLFILGGFSYTKLSDENKQEAPESKADTQQNSGLFQRRWSYVSETSAVIYWQLDDISKEANSLVEYGKTESLGSRTPATKKPRWAHFHRLAGLESGATYYYRMVVIDPSDGKRTESELLQFTPQRIKGAVYIPGDMQGNPPYLLDKDDTHYVLTEDITTGGSAFILQGSRATLDLDGHTVTFGNNTAEQVYGVRIISRDSCKVTNGKIVQGARSYDYSAAIASLDRTFERPAATEVCGISTDVHLKDALPMNFTHIEQLEVHHNDIYSRVTELECRHYPGNALLRVYTYGGDIHVHDNLLTEGCHWGVVVKALSRTVRNVEVDHNDIRHHQQYVNGYAIAPGSGAKVHHNRITSTGRGVHLTGEGTEFYNNYIDTQGHQVLSDYPARTRPFRHRLIELHGVKLEGRLSKNCKIYNNFVRITQHQPVDSDGKGDPADKMENGVYIRSDATAIEEGKLVDTKQNWEKGRWRFYYVKYDPNKPPVKITGNDSNTLYGDFEAKDASEYTIYMKWSYVAPTPLNLACYDPNGMNEIYNNTFTGITTYDKTRHGGYGDSGEWATAIMFIKMMNGPAEKGKYSAYVHGNRFYSNDLFLNTSYPEVNMTVRIEGNTFTLLKEPLVTQRENRIRKVGPEFEKQVREGNNIFNE</sequence>
<name>A0A3B0T9M0_9ZZZZ</name>
<evidence type="ECO:0000313" key="1">
    <source>
        <dbReference type="EMBL" id="VAW12763.1"/>
    </source>
</evidence>
<accession>A0A3B0T9M0</accession>
<organism evidence="1">
    <name type="scientific">hydrothermal vent metagenome</name>
    <dbReference type="NCBI Taxonomy" id="652676"/>
    <lineage>
        <taxon>unclassified sequences</taxon>
        <taxon>metagenomes</taxon>
        <taxon>ecological metagenomes</taxon>
    </lineage>
</organism>